<evidence type="ECO:0000313" key="2">
    <source>
        <dbReference type="EMBL" id="MEN3068494.1"/>
    </source>
</evidence>
<feature type="transmembrane region" description="Helical" evidence="1">
    <location>
        <begin position="72"/>
        <end position="90"/>
    </location>
</feature>
<name>A0ABU9YXK7_9RHOO</name>
<feature type="transmembrane region" description="Helical" evidence="1">
    <location>
        <begin position="24"/>
        <end position="45"/>
    </location>
</feature>
<dbReference type="RefSeq" id="WP_345919262.1">
    <property type="nucleotide sequence ID" value="NZ_JBDIVE010000003.1"/>
</dbReference>
<keyword evidence="1" id="KW-0812">Transmembrane</keyword>
<dbReference type="EMBL" id="JBDIVE010000003">
    <property type="protein sequence ID" value="MEN3068494.1"/>
    <property type="molecule type" value="Genomic_DNA"/>
</dbReference>
<evidence type="ECO:0000256" key="1">
    <source>
        <dbReference type="SAM" id="Phobius"/>
    </source>
</evidence>
<comment type="caution">
    <text evidence="2">The sequence shown here is derived from an EMBL/GenBank/DDBJ whole genome shotgun (WGS) entry which is preliminary data.</text>
</comment>
<proteinExistence type="predicted"/>
<keyword evidence="1" id="KW-1133">Transmembrane helix</keyword>
<sequence length="350" mass="38889">MDGMQEQGAVRREFSFTGEGGEYFRIWIVNLLLSIITLGIYSAWAKVRREQYFHRNTVLDGSALEYHGQPLAILKGRLLIVGLLAFQQIAGGISPVVAALLSLAFSIALPWIICQAIRFRAWNTSWRGVHLGFTGSFRGMARVYFLNGLLVVVTLGLATPWWLNRFQRYIFSNLRFGGEPFEAEPPVWDYYKPLLVLAVVFIAGLGLLVGSFFASVMHGGAGAAPSATAMSSFSFMLIVFYFVLYLVGASYVKARLANALWNHTRVGEHQFHSSYSSRKLFTLTLSNSIAIVLSLGLFLPFAKVRLARYRAQTMALESDSDLDSFVAQQEEQARAVGDQAAELLDVDLGF</sequence>
<feature type="transmembrane region" description="Helical" evidence="1">
    <location>
        <begin position="143"/>
        <end position="163"/>
    </location>
</feature>
<evidence type="ECO:0000313" key="3">
    <source>
        <dbReference type="Proteomes" id="UP001410394"/>
    </source>
</evidence>
<feature type="transmembrane region" description="Helical" evidence="1">
    <location>
        <begin position="194"/>
        <end position="217"/>
    </location>
</feature>
<feature type="transmembrane region" description="Helical" evidence="1">
    <location>
        <begin position="280"/>
        <end position="302"/>
    </location>
</feature>
<dbReference type="Proteomes" id="UP001410394">
    <property type="component" value="Unassembled WGS sequence"/>
</dbReference>
<feature type="transmembrane region" description="Helical" evidence="1">
    <location>
        <begin position="96"/>
        <end position="117"/>
    </location>
</feature>
<organism evidence="2 3">
    <name type="scientific">Uliginosibacterium sediminicola</name>
    <dbReference type="NCBI Taxonomy" id="2024550"/>
    <lineage>
        <taxon>Bacteria</taxon>
        <taxon>Pseudomonadati</taxon>
        <taxon>Pseudomonadota</taxon>
        <taxon>Betaproteobacteria</taxon>
        <taxon>Rhodocyclales</taxon>
        <taxon>Zoogloeaceae</taxon>
        <taxon>Uliginosibacterium</taxon>
    </lineage>
</organism>
<feature type="transmembrane region" description="Helical" evidence="1">
    <location>
        <begin position="229"/>
        <end position="252"/>
    </location>
</feature>
<gene>
    <name evidence="2" type="ORF">ABDB84_08380</name>
</gene>
<dbReference type="Pfam" id="PF05987">
    <property type="entry name" value="DUF898"/>
    <property type="match status" value="1"/>
</dbReference>
<keyword evidence="3" id="KW-1185">Reference proteome</keyword>
<protein>
    <submittedName>
        <fullName evidence="2">YjgN family protein</fullName>
    </submittedName>
</protein>
<dbReference type="InterPro" id="IPR010295">
    <property type="entry name" value="DUF898"/>
</dbReference>
<keyword evidence="1" id="KW-0472">Membrane</keyword>
<accession>A0ABU9YXK7</accession>
<reference evidence="2 3" key="1">
    <citation type="journal article" date="2018" name="Int. J. Syst. Evol. Microbiol.">
        <title>Uliginosibacterium sediminicola sp. nov., isolated from freshwater sediment.</title>
        <authorList>
            <person name="Hwang W.M."/>
            <person name="Kim S.M."/>
            <person name="Kang K."/>
            <person name="Ahn T.Y."/>
        </authorList>
    </citation>
    <scope>NUCLEOTIDE SEQUENCE [LARGE SCALE GENOMIC DNA]</scope>
    <source>
        <strain evidence="2 3">M1-21</strain>
    </source>
</reference>